<evidence type="ECO:0000313" key="2">
    <source>
        <dbReference type="EMBL" id="PKI34631.1"/>
    </source>
</evidence>
<keyword evidence="3" id="KW-1185">Reference proteome</keyword>
<feature type="region of interest" description="Disordered" evidence="1">
    <location>
        <begin position="69"/>
        <end position="113"/>
    </location>
</feature>
<comment type="caution">
    <text evidence="2">The sequence shown here is derived from an EMBL/GenBank/DDBJ whole genome shotgun (WGS) entry which is preliminary data.</text>
</comment>
<feature type="compositionally biased region" description="Polar residues" evidence="1">
    <location>
        <begin position="98"/>
        <end position="107"/>
    </location>
</feature>
<reference evidence="2 3" key="1">
    <citation type="submission" date="2017-11" db="EMBL/GenBank/DDBJ databases">
        <title>De-novo sequencing of pomegranate (Punica granatum L.) genome.</title>
        <authorList>
            <person name="Akparov Z."/>
            <person name="Amiraslanov A."/>
            <person name="Hajiyeva S."/>
            <person name="Abbasov M."/>
            <person name="Kaur K."/>
            <person name="Hamwieh A."/>
            <person name="Solovyev V."/>
            <person name="Salamov A."/>
            <person name="Braich B."/>
            <person name="Kosarev P."/>
            <person name="Mahmoud A."/>
            <person name="Hajiyev E."/>
            <person name="Babayeva S."/>
            <person name="Izzatullayeva V."/>
            <person name="Mammadov A."/>
            <person name="Mammadov A."/>
            <person name="Sharifova S."/>
            <person name="Ojaghi J."/>
            <person name="Eynullazada K."/>
            <person name="Bayramov B."/>
            <person name="Abdulazimova A."/>
            <person name="Shahmuradov I."/>
        </authorList>
    </citation>
    <scope>NUCLEOTIDE SEQUENCE [LARGE SCALE GENOMIC DNA]</scope>
    <source>
        <strain evidence="3">cv. AG2017</strain>
        <tissue evidence="2">Leaf</tissue>
    </source>
</reference>
<dbReference type="AlphaFoldDB" id="A0A2I0HSE6"/>
<accession>A0A2I0HSE6</accession>
<evidence type="ECO:0000256" key="1">
    <source>
        <dbReference type="SAM" id="MobiDB-lite"/>
    </source>
</evidence>
<protein>
    <submittedName>
        <fullName evidence="2">Uncharacterized protein</fullName>
    </submittedName>
</protein>
<evidence type="ECO:0000313" key="3">
    <source>
        <dbReference type="Proteomes" id="UP000233551"/>
    </source>
</evidence>
<name>A0A2I0HSE6_PUNGR</name>
<dbReference type="Proteomes" id="UP000233551">
    <property type="component" value="Unassembled WGS sequence"/>
</dbReference>
<sequence>MEQILESWESIPENISYRVILPLKLENEDPEFPTCEEKKTSIHSTYLYPKEISLRTQVADAKLSVKYQSKKKRRTLQPADPDGLMKRIGPGPDLKSQWAKNQVSPSMEPNFRV</sequence>
<gene>
    <name evidence="2" type="ORF">CRG98_044978</name>
</gene>
<dbReference type="EMBL" id="PGOL01005796">
    <property type="protein sequence ID" value="PKI34631.1"/>
    <property type="molecule type" value="Genomic_DNA"/>
</dbReference>
<organism evidence="2 3">
    <name type="scientific">Punica granatum</name>
    <name type="common">Pomegranate</name>
    <dbReference type="NCBI Taxonomy" id="22663"/>
    <lineage>
        <taxon>Eukaryota</taxon>
        <taxon>Viridiplantae</taxon>
        <taxon>Streptophyta</taxon>
        <taxon>Embryophyta</taxon>
        <taxon>Tracheophyta</taxon>
        <taxon>Spermatophyta</taxon>
        <taxon>Magnoliopsida</taxon>
        <taxon>eudicotyledons</taxon>
        <taxon>Gunneridae</taxon>
        <taxon>Pentapetalae</taxon>
        <taxon>rosids</taxon>
        <taxon>malvids</taxon>
        <taxon>Myrtales</taxon>
        <taxon>Lythraceae</taxon>
        <taxon>Punica</taxon>
    </lineage>
</organism>
<proteinExistence type="predicted"/>